<evidence type="ECO:0000256" key="2">
    <source>
        <dbReference type="ARBA" id="ARBA00022692"/>
    </source>
</evidence>
<dbReference type="EMBL" id="OBML01000004">
    <property type="protein sequence ID" value="SOC03520.1"/>
    <property type="molecule type" value="Genomic_DNA"/>
</dbReference>
<dbReference type="GO" id="GO:0015035">
    <property type="term" value="F:protein-disulfide reductase activity"/>
    <property type="evidence" value="ECO:0007669"/>
    <property type="project" value="InterPro"/>
</dbReference>
<evidence type="ECO:0000313" key="6">
    <source>
        <dbReference type="EMBL" id="SOC03520.1"/>
    </source>
</evidence>
<accession>A0A285S7M6</accession>
<dbReference type="Proteomes" id="UP000219331">
    <property type="component" value="Unassembled WGS sequence"/>
</dbReference>
<evidence type="ECO:0000256" key="4">
    <source>
        <dbReference type="ARBA" id="ARBA00023136"/>
    </source>
</evidence>
<dbReference type="GO" id="GO:0016020">
    <property type="term" value="C:membrane"/>
    <property type="evidence" value="ECO:0007669"/>
    <property type="project" value="UniProtKB-SubCell"/>
</dbReference>
<keyword evidence="7" id="KW-1185">Reference proteome</keyword>
<dbReference type="OrthoDB" id="3711263at2"/>
<dbReference type="STRING" id="538381.GCA_001696535_00237"/>
<dbReference type="InterPro" id="IPR003752">
    <property type="entry name" value="DiS_bond_form_DsbB/BdbC"/>
</dbReference>
<proteinExistence type="predicted"/>
<evidence type="ECO:0000256" key="3">
    <source>
        <dbReference type="ARBA" id="ARBA00022989"/>
    </source>
</evidence>
<dbReference type="RefSeq" id="WP_097174582.1">
    <property type="nucleotide sequence ID" value="NZ_OBML01000004.1"/>
</dbReference>
<dbReference type="SUPFAM" id="SSF158442">
    <property type="entry name" value="DsbB-like"/>
    <property type="match status" value="1"/>
</dbReference>
<keyword evidence="4 5" id="KW-0472">Membrane</keyword>
<feature type="transmembrane region" description="Helical" evidence="5">
    <location>
        <begin position="146"/>
        <end position="167"/>
    </location>
</feature>
<reference evidence="6 7" key="1">
    <citation type="submission" date="2017-08" db="EMBL/GenBank/DDBJ databases">
        <authorList>
            <person name="de Groot N.N."/>
        </authorList>
    </citation>
    <scope>NUCLEOTIDE SEQUENCE [LARGE SCALE GENOMIC DNA]</scope>
    <source>
        <strain evidence="6 7">USBA 352</strain>
    </source>
</reference>
<feature type="transmembrane region" description="Helical" evidence="5">
    <location>
        <begin position="66"/>
        <end position="85"/>
    </location>
</feature>
<keyword evidence="3 5" id="KW-1133">Transmembrane helix</keyword>
<feature type="transmembrane region" description="Helical" evidence="5">
    <location>
        <begin position="42"/>
        <end position="59"/>
    </location>
</feature>
<organism evidence="6 7">
    <name type="scientific">Stappia indica</name>
    <dbReference type="NCBI Taxonomy" id="538381"/>
    <lineage>
        <taxon>Bacteria</taxon>
        <taxon>Pseudomonadati</taxon>
        <taxon>Pseudomonadota</taxon>
        <taxon>Alphaproteobacteria</taxon>
        <taxon>Hyphomicrobiales</taxon>
        <taxon>Stappiaceae</taxon>
        <taxon>Stappia</taxon>
    </lineage>
</organism>
<dbReference type="Pfam" id="PF02600">
    <property type="entry name" value="DsbB"/>
    <property type="match status" value="1"/>
</dbReference>
<dbReference type="InterPro" id="IPR023380">
    <property type="entry name" value="DsbB-like_sf"/>
</dbReference>
<name>A0A285S7M6_9HYPH</name>
<evidence type="ECO:0000313" key="7">
    <source>
        <dbReference type="Proteomes" id="UP000219331"/>
    </source>
</evidence>
<evidence type="ECO:0000256" key="1">
    <source>
        <dbReference type="ARBA" id="ARBA00004141"/>
    </source>
</evidence>
<evidence type="ECO:0000256" key="5">
    <source>
        <dbReference type="SAM" id="Phobius"/>
    </source>
</evidence>
<comment type="subcellular location">
    <subcellularLocation>
        <location evidence="1">Membrane</location>
        <topology evidence="1">Multi-pass membrane protein</topology>
    </subcellularLocation>
</comment>
<feature type="transmembrane region" description="Helical" evidence="5">
    <location>
        <begin position="12"/>
        <end position="30"/>
    </location>
</feature>
<dbReference type="Gene3D" id="1.20.1550.10">
    <property type="entry name" value="DsbB-like"/>
    <property type="match status" value="1"/>
</dbReference>
<sequence>MISRSLETTLNALALIAISAVLAVAFFDQFANGELPCPLCLLQRAGFLLLAIGPVLNVARSPRPAHYGVTILAGLAGAGFAMRQVLLHIQPGDAGYGAPFLGLHFYTWAFVVFVVAIAACAALLILRAPGEEPRTAGGRPARLTGLSLVAVLLVLAMAGLNAVSTLAECGFAACPDDPTVYRLLQ</sequence>
<dbReference type="AlphaFoldDB" id="A0A285S7M6"/>
<gene>
    <name evidence="6" type="ORF">SAMN05421512_104157</name>
</gene>
<keyword evidence="2 5" id="KW-0812">Transmembrane</keyword>
<feature type="transmembrane region" description="Helical" evidence="5">
    <location>
        <begin position="105"/>
        <end position="126"/>
    </location>
</feature>
<protein>
    <submittedName>
        <fullName evidence="6">Disulfide bond formation protein DsbB</fullName>
    </submittedName>
</protein>
<dbReference type="GO" id="GO:0006457">
    <property type="term" value="P:protein folding"/>
    <property type="evidence" value="ECO:0007669"/>
    <property type="project" value="InterPro"/>
</dbReference>